<gene>
    <name evidence="12" type="ORF">COU31_04995</name>
</gene>
<evidence type="ECO:0000256" key="5">
    <source>
        <dbReference type="ARBA" id="ARBA00022927"/>
    </source>
</evidence>
<dbReference type="CDD" id="cd20070">
    <property type="entry name" value="5TM_YidC_Alb3"/>
    <property type="match status" value="1"/>
</dbReference>
<organism evidence="12 13">
    <name type="scientific">Candidatus Magasanikbacteria bacterium CG10_big_fil_rev_8_21_14_0_10_40_10</name>
    <dbReference type="NCBI Taxonomy" id="1974648"/>
    <lineage>
        <taxon>Bacteria</taxon>
        <taxon>Candidatus Magasanikiibacteriota</taxon>
    </lineage>
</organism>
<evidence type="ECO:0000256" key="10">
    <source>
        <dbReference type="SAM" id="Phobius"/>
    </source>
</evidence>
<dbReference type="GO" id="GO:0032977">
    <property type="term" value="F:membrane insertase activity"/>
    <property type="evidence" value="ECO:0007669"/>
    <property type="project" value="InterPro"/>
</dbReference>
<protein>
    <recommendedName>
        <fullName evidence="11">Membrane insertase YidC/Oxa/ALB C-terminal domain-containing protein</fullName>
    </recommendedName>
</protein>
<proteinExistence type="inferred from homology"/>
<evidence type="ECO:0000256" key="3">
    <source>
        <dbReference type="ARBA" id="ARBA00022475"/>
    </source>
</evidence>
<evidence type="ECO:0000313" key="13">
    <source>
        <dbReference type="Proteomes" id="UP000231183"/>
    </source>
</evidence>
<comment type="similarity">
    <text evidence="9">Belongs to the OXA1/ALB3/YidC family.</text>
</comment>
<keyword evidence="7 10" id="KW-0472">Membrane</keyword>
<sequence>MYQLFYVVLYQPIFNFLVWLYNIIPGQDVGVVIIIITVLIRLALYPMTSKSIKAQRSLQDLQPKMNEIKAKYKDDKQKQTQAIMELYKNNKVNPFGSCLPLLIQLPILIALYKVLQDGLKSTDLSANLYSFVSNPGHLNPLSFGFINLATPNIVLAVMAGAAQFWQAKTMIRRQAPKEAGVGAKDENMMAMMNKQMLYFMPAFTVFIGLSLPAGLTLYWFFSTLLMAIQQIFVAKKNPIEKKGDNIIEGKIVSENQAEKK</sequence>
<dbReference type="InterPro" id="IPR001708">
    <property type="entry name" value="YidC/ALB3/OXA1/COX18"/>
</dbReference>
<dbReference type="EMBL" id="PFBX01000054">
    <property type="protein sequence ID" value="PIT87101.1"/>
    <property type="molecule type" value="Genomic_DNA"/>
</dbReference>
<evidence type="ECO:0000256" key="9">
    <source>
        <dbReference type="RuleBase" id="RU003945"/>
    </source>
</evidence>
<keyword evidence="3" id="KW-1003">Cell membrane</keyword>
<dbReference type="PANTHER" id="PTHR12428:SF65">
    <property type="entry name" value="CYTOCHROME C OXIDASE ASSEMBLY PROTEIN COX18, MITOCHONDRIAL"/>
    <property type="match status" value="1"/>
</dbReference>
<keyword evidence="4 9" id="KW-0812">Transmembrane</keyword>
<evidence type="ECO:0000256" key="7">
    <source>
        <dbReference type="ARBA" id="ARBA00023136"/>
    </source>
</evidence>
<name>A0A2M6W2U4_9BACT</name>
<dbReference type="InterPro" id="IPR047196">
    <property type="entry name" value="YidC_ALB_C"/>
</dbReference>
<keyword evidence="6 10" id="KW-1133">Transmembrane helix</keyword>
<dbReference type="GO" id="GO:0015031">
    <property type="term" value="P:protein transport"/>
    <property type="evidence" value="ECO:0007669"/>
    <property type="project" value="UniProtKB-KW"/>
</dbReference>
<keyword evidence="8" id="KW-0143">Chaperone</keyword>
<dbReference type="Proteomes" id="UP000231183">
    <property type="component" value="Unassembled WGS sequence"/>
</dbReference>
<evidence type="ECO:0000256" key="6">
    <source>
        <dbReference type="ARBA" id="ARBA00022989"/>
    </source>
</evidence>
<comment type="caution">
    <text evidence="12">The sequence shown here is derived from an EMBL/GenBank/DDBJ whole genome shotgun (WGS) entry which is preliminary data.</text>
</comment>
<dbReference type="Pfam" id="PF02096">
    <property type="entry name" value="60KD_IMP"/>
    <property type="match status" value="1"/>
</dbReference>
<feature type="transmembrane region" description="Helical" evidence="10">
    <location>
        <begin position="197"/>
        <end position="221"/>
    </location>
</feature>
<evidence type="ECO:0000259" key="11">
    <source>
        <dbReference type="Pfam" id="PF02096"/>
    </source>
</evidence>
<dbReference type="PANTHER" id="PTHR12428">
    <property type="entry name" value="OXA1"/>
    <property type="match status" value="1"/>
</dbReference>
<comment type="subcellular location">
    <subcellularLocation>
        <location evidence="1">Cell membrane</location>
        <topology evidence="1">Multi-pass membrane protein</topology>
    </subcellularLocation>
    <subcellularLocation>
        <location evidence="9">Membrane</location>
        <topology evidence="9">Multi-pass membrane protein</topology>
    </subcellularLocation>
</comment>
<feature type="transmembrane region" description="Helical" evidence="10">
    <location>
        <begin position="141"/>
        <end position="165"/>
    </location>
</feature>
<dbReference type="AlphaFoldDB" id="A0A2M6W2U4"/>
<evidence type="ECO:0000313" key="12">
    <source>
        <dbReference type="EMBL" id="PIT87101.1"/>
    </source>
</evidence>
<evidence type="ECO:0000256" key="2">
    <source>
        <dbReference type="ARBA" id="ARBA00022448"/>
    </source>
</evidence>
<dbReference type="GO" id="GO:0005886">
    <property type="term" value="C:plasma membrane"/>
    <property type="evidence" value="ECO:0007669"/>
    <property type="project" value="UniProtKB-SubCell"/>
</dbReference>
<dbReference type="InterPro" id="IPR028055">
    <property type="entry name" value="YidC/Oxa/ALB_C"/>
</dbReference>
<dbReference type="NCBIfam" id="TIGR03592">
    <property type="entry name" value="yidC_oxa1_cterm"/>
    <property type="match status" value="1"/>
</dbReference>
<reference evidence="13" key="1">
    <citation type="submission" date="2017-09" db="EMBL/GenBank/DDBJ databases">
        <title>Depth-based differentiation of microbial function through sediment-hosted aquifers and enrichment of novel symbionts in the deep terrestrial subsurface.</title>
        <authorList>
            <person name="Probst A.J."/>
            <person name="Ladd B."/>
            <person name="Jarett J.K."/>
            <person name="Geller-Mcgrath D.E."/>
            <person name="Sieber C.M.K."/>
            <person name="Emerson J.B."/>
            <person name="Anantharaman K."/>
            <person name="Thomas B.C."/>
            <person name="Malmstrom R."/>
            <person name="Stieglmeier M."/>
            <person name="Klingl A."/>
            <person name="Woyke T."/>
            <person name="Ryan C.M."/>
            <person name="Banfield J.F."/>
        </authorList>
    </citation>
    <scope>NUCLEOTIDE SEQUENCE [LARGE SCALE GENOMIC DNA]</scope>
</reference>
<keyword evidence="2" id="KW-0813">Transport</keyword>
<dbReference type="GO" id="GO:0051205">
    <property type="term" value="P:protein insertion into membrane"/>
    <property type="evidence" value="ECO:0007669"/>
    <property type="project" value="TreeGrafter"/>
</dbReference>
<feature type="transmembrane region" description="Helical" evidence="10">
    <location>
        <begin position="94"/>
        <end position="115"/>
    </location>
</feature>
<evidence type="ECO:0000256" key="1">
    <source>
        <dbReference type="ARBA" id="ARBA00004651"/>
    </source>
</evidence>
<evidence type="ECO:0000256" key="4">
    <source>
        <dbReference type="ARBA" id="ARBA00022692"/>
    </source>
</evidence>
<feature type="transmembrane region" description="Helical" evidence="10">
    <location>
        <begin position="30"/>
        <end position="48"/>
    </location>
</feature>
<accession>A0A2M6W2U4</accession>
<feature type="domain" description="Membrane insertase YidC/Oxa/ALB C-terminal" evidence="11">
    <location>
        <begin position="30"/>
        <end position="234"/>
    </location>
</feature>
<keyword evidence="5" id="KW-0653">Protein transport</keyword>
<evidence type="ECO:0000256" key="8">
    <source>
        <dbReference type="ARBA" id="ARBA00023186"/>
    </source>
</evidence>